<dbReference type="EnsemblPlants" id="ORGLA01G0134200.1">
    <property type="protein sequence ID" value="ORGLA01G0134200.1"/>
    <property type="gene ID" value="ORGLA01G0134200"/>
</dbReference>
<dbReference type="Proteomes" id="UP000007306">
    <property type="component" value="Chromosome 1"/>
</dbReference>
<reference evidence="2 3" key="2">
    <citation type="submission" date="2018-04" db="EMBL/GenBank/DDBJ databases">
        <title>OglaRS2 (Oryza glaberrima Reference Sequence Version 2).</title>
        <authorList>
            <person name="Zhang J."/>
            <person name="Kudrna D."/>
            <person name="Lee S."/>
            <person name="Talag J."/>
            <person name="Rajasekar S."/>
            <person name="Wing R.A."/>
        </authorList>
    </citation>
    <scope>NUCLEOTIDE SEQUENCE [LARGE SCALE GENOMIC DNA]</scope>
    <source>
        <strain evidence="2 3">cv. IRGC 96717</strain>
    </source>
</reference>
<dbReference type="Gramene" id="ORGLA01G0134200.1">
    <property type="protein sequence ID" value="ORGLA01G0134200.1"/>
    <property type="gene ID" value="ORGLA01G0134200"/>
</dbReference>
<accession>I1NNA2</accession>
<feature type="region of interest" description="Disordered" evidence="1">
    <location>
        <begin position="23"/>
        <end position="62"/>
    </location>
</feature>
<evidence type="ECO:0000256" key="1">
    <source>
        <dbReference type="SAM" id="MobiDB-lite"/>
    </source>
</evidence>
<dbReference type="HOGENOM" id="CLU_2021201_0_0_1"/>
<proteinExistence type="predicted"/>
<dbReference type="AlphaFoldDB" id="I1NNA2"/>
<reference evidence="2" key="1">
    <citation type="submission" date="2015-06" db="UniProtKB">
        <authorList>
            <consortium name="EnsemblPlants"/>
        </authorList>
    </citation>
    <scope>IDENTIFICATION</scope>
</reference>
<evidence type="ECO:0000313" key="2">
    <source>
        <dbReference type="EnsemblPlants" id="ORGLA01G0134200.1"/>
    </source>
</evidence>
<sequence length="123" mass="13509">WRQQRELAAAGGGVSWREQATAIEQAGGSASRRRERRQAATRAGSSRRQRLRRQSMAATRVGVSQLRRRGLGTGTWVSGRAWIRSARARLDPLPSLIIDALVQYDGAKNISAAPFPVKAKSLM</sequence>
<protein>
    <submittedName>
        <fullName evidence="2">Uncharacterized protein</fullName>
    </submittedName>
</protein>
<name>I1NNA2_ORYGL</name>
<evidence type="ECO:0000313" key="3">
    <source>
        <dbReference type="Proteomes" id="UP000007306"/>
    </source>
</evidence>
<keyword evidence="3" id="KW-1185">Reference proteome</keyword>
<organism evidence="2 3">
    <name type="scientific">Oryza glaberrima</name>
    <name type="common">African rice</name>
    <dbReference type="NCBI Taxonomy" id="4538"/>
    <lineage>
        <taxon>Eukaryota</taxon>
        <taxon>Viridiplantae</taxon>
        <taxon>Streptophyta</taxon>
        <taxon>Embryophyta</taxon>
        <taxon>Tracheophyta</taxon>
        <taxon>Spermatophyta</taxon>
        <taxon>Magnoliopsida</taxon>
        <taxon>Liliopsida</taxon>
        <taxon>Poales</taxon>
        <taxon>Poaceae</taxon>
        <taxon>BOP clade</taxon>
        <taxon>Oryzoideae</taxon>
        <taxon>Oryzeae</taxon>
        <taxon>Oryzinae</taxon>
        <taxon>Oryza</taxon>
    </lineage>
</organism>